<evidence type="ECO:0008006" key="5">
    <source>
        <dbReference type="Google" id="ProtNLM"/>
    </source>
</evidence>
<evidence type="ECO:0000256" key="1">
    <source>
        <dbReference type="SAM" id="MobiDB-lite"/>
    </source>
</evidence>
<organism evidence="3 4">
    <name type="scientific">Marinobacterium maritimum</name>
    <dbReference type="NCBI Taxonomy" id="500162"/>
    <lineage>
        <taxon>Bacteria</taxon>
        <taxon>Pseudomonadati</taxon>
        <taxon>Pseudomonadota</taxon>
        <taxon>Gammaproteobacteria</taxon>
        <taxon>Oceanospirillales</taxon>
        <taxon>Oceanospirillaceae</taxon>
        <taxon>Marinobacterium</taxon>
    </lineage>
</organism>
<reference evidence="3 4" key="1">
    <citation type="journal article" date="2019" name="Int. J. Syst. Evol. Microbiol.">
        <title>The Global Catalogue of Microorganisms (GCM) 10K type strain sequencing project: providing services to taxonomists for standard genome sequencing and annotation.</title>
        <authorList>
            <consortium name="The Broad Institute Genomics Platform"/>
            <consortium name="The Broad Institute Genome Sequencing Center for Infectious Disease"/>
            <person name="Wu L."/>
            <person name="Ma J."/>
        </authorList>
    </citation>
    <scope>NUCLEOTIDE SEQUENCE [LARGE SCALE GENOMIC DNA]</scope>
    <source>
        <strain evidence="3 4">JCM 15134</strain>
    </source>
</reference>
<evidence type="ECO:0000313" key="4">
    <source>
        <dbReference type="Proteomes" id="UP001499915"/>
    </source>
</evidence>
<dbReference type="EMBL" id="BAAAET010000003">
    <property type="protein sequence ID" value="GAA0696032.1"/>
    <property type="molecule type" value="Genomic_DNA"/>
</dbReference>
<comment type="caution">
    <text evidence="3">The sequence shown here is derived from an EMBL/GenBank/DDBJ whole genome shotgun (WGS) entry which is preliminary data.</text>
</comment>
<keyword evidence="4" id="KW-1185">Reference proteome</keyword>
<sequence length="201" mass="22086">MKRSRIDIDRMRKQQGKTTLGTLVKYGAVIAGGTFLLKGCDAEDARVYTSVADCEDDNLLEQAQCKPAYQQALSSWHREAPRYRQLTDCEYDFGQDSCKSLSQSYIPHMAGFMLPNNGSDSDVELDFDRPRGLTRSKQYYSPAFRKWTTADGAVMGSVGTRNLSVSESSFKPLKGSSAVLGRGGFGRTVSSRSSSSSSWGS</sequence>
<feature type="region of interest" description="Disordered" evidence="1">
    <location>
        <begin position="182"/>
        <end position="201"/>
    </location>
</feature>
<dbReference type="InterPro" id="IPR009576">
    <property type="entry name" value="Biofilm_formation_YgiB"/>
</dbReference>
<proteinExistence type="predicted"/>
<dbReference type="Proteomes" id="UP001499915">
    <property type="component" value="Unassembled WGS sequence"/>
</dbReference>
<feature type="transmembrane region" description="Helical" evidence="2">
    <location>
        <begin position="20"/>
        <end position="37"/>
    </location>
</feature>
<protein>
    <recommendedName>
        <fullName evidence="5">DUF1190 domain-containing protein</fullName>
    </recommendedName>
</protein>
<feature type="compositionally biased region" description="Low complexity" evidence="1">
    <location>
        <begin position="187"/>
        <end position="201"/>
    </location>
</feature>
<keyword evidence="2" id="KW-0812">Transmembrane</keyword>
<keyword evidence="2" id="KW-1133">Transmembrane helix</keyword>
<gene>
    <name evidence="3" type="ORF">GCM10009104_24940</name>
</gene>
<evidence type="ECO:0000256" key="2">
    <source>
        <dbReference type="SAM" id="Phobius"/>
    </source>
</evidence>
<dbReference type="RefSeq" id="WP_343806414.1">
    <property type="nucleotide sequence ID" value="NZ_BAAAET010000003.1"/>
</dbReference>
<dbReference type="Pfam" id="PF06693">
    <property type="entry name" value="DUF1190"/>
    <property type="match status" value="1"/>
</dbReference>
<evidence type="ECO:0000313" key="3">
    <source>
        <dbReference type="EMBL" id="GAA0696032.1"/>
    </source>
</evidence>
<name>A0ABN1I855_9GAMM</name>
<keyword evidence="2" id="KW-0472">Membrane</keyword>
<accession>A0ABN1I855</accession>